<gene>
    <name evidence="9" type="ORF">C5O19_02620</name>
</gene>
<dbReference type="Proteomes" id="UP000239590">
    <property type="component" value="Unassembled WGS sequence"/>
</dbReference>
<comment type="subcellular location">
    <subcellularLocation>
        <location evidence="1">Cell membrane</location>
        <topology evidence="1">Multi-pass membrane protein</topology>
    </subcellularLocation>
</comment>
<evidence type="ECO:0000256" key="5">
    <source>
        <dbReference type="ARBA" id="ARBA00022692"/>
    </source>
</evidence>
<dbReference type="PANTHER" id="PTHR21716:SF53">
    <property type="entry name" value="PERMEASE PERM-RELATED"/>
    <property type="match status" value="1"/>
</dbReference>
<organism evidence="9 10">
    <name type="scientific">Siphonobacter curvatus</name>
    <dbReference type="NCBI Taxonomy" id="2094562"/>
    <lineage>
        <taxon>Bacteria</taxon>
        <taxon>Pseudomonadati</taxon>
        <taxon>Bacteroidota</taxon>
        <taxon>Cytophagia</taxon>
        <taxon>Cytophagales</taxon>
        <taxon>Cytophagaceae</taxon>
        <taxon>Siphonobacter</taxon>
    </lineage>
</organism>
<keyword evidence="3" id="KW-0813">Transport</keyword>
<sequence length="372" mass="40645">MPASDRPFYHRASHSLIIISLVTLGIYIGQEIIVPLALGGLLAILLRPVEAWFMRRGVHKVIAICLTLALAVIVLSGVAVFISIQISNFSDDLPKLQDNINDFYRTARRWVRQEYNVSYTKQAQYIKQAQQKTLENLQGGTGALAAISGPLGTLALIPIYVFLLLYYRAMLLKFLVSLFMEEHAGRVWEIIGQVKAVIQSYVVGLLLETACVAILNALGLLALGVEYAIMLSVIAAILNLIPYLGGIIATVLAVAIVFINNPEPSMLLGVVGVFLAVQFIDNNFLVPMIVGSKVKVNALVSIVGVLIGGALAGVSGMFLSIPAIALMKVIFDRVEGLEPWGILIGDDQPDDAKQPMLPRWMRIWERRKAENG</sequence>
<dbReference type="GO" id="GO:0055085">
    <property type="term" value="P:transmembrane transport"/>
    <property type="evidence" value="ECO:0007669"/>
    <property type="project" value="TreeGrafter"/>
</dbReference>
<dbReference type="Pfam" id="PF01594">
    <property type="entry name" value="AI-2E_transport"/>
    <property type="match status" value="1"/>
</dbReference>
<keyword evidence="10" id="KW-1185">Reference proteome</keyword>
<evidence type="ECO:0000313" key="10">
    <source>
        <dbReference type="Proteomes" id="UP000239590"/>
    </source>
</evidence>
<keyword evidence="6 8" id="KW-1133">Transmembrane helix</keyword>
<feature type="transmembrane region" description="Helical" evidence="8">
    <location>
        <begin position="61"/>
        <end position="86"/>
    </location>
</feature>
<keyword evidence="4" id="KW-1003">Cell membrane</keyword>
<feature type="transmembrane region" description="Helical" evidence="8">
    <location>
        <begin position="143"/>
        <end position="167"/>
    </location>
</feature>
<protein>
    <submittedName>
        <fullName evidence="9">AI-2E family transporter</fullName>
    </submittedName>
</protein>
<feature type="transmembrane region" description="Helical" evidence="8">
    <location>
        <begin position="12"/>
        <end position="30"/>
    </location>
</feature>
<reference evidence="10" key="1">
    <citation type="submission" date="2018-02" db="EMBL/GenBank/DDBJ databases">
        <title>Genome sequencing of Solimonas sp. HR-BB.</title>
        <authorList>
            <person name="Lee Y."/>
            <person name="Jeon C.O."/>
        </authorList>
    </citation>
    <scope>NUCLEOTIDE SEQUENCE [LARGE SCALE GENOMIC DNA]</scope>
    <source>
        <strain evidence="10">HR-U</strain>
    </source>
</reference>
<dbReference type="RefSeq" id="WP_104709784.1">
    <property type="nucleotide sequence ID" value="NZ_PTRA01000001.1"/>
</dbReference>
<evidence type="ECO:0000256" key="2">
    <source>
        <dbReference type="ARBA" id="ARBA00009773"/>
    </source>
</evidence>
<evidence type="ECO:0000256" key="3">
    <source>
        <dbReference type="ARBA" id="ARBA00022448"/>
    </source>
</evidence>
<proteinExistence type="inferred from homology"/>
<dbReference type="PANTHER" id="PTHR21716">
    <property type="entry name" value="TRANSMEMBRANE PROTEIN"/>
    <property type="match status" value="1"/>
</dbReference>
<dbReference type="EMBL" id="PTRA01000001">
    <property type="protein sequence ID" value="PQA58580.1"/>
    <property type="molecule type" value="Genomic_DNA"/>
</dbReference>
<feature type="transmembrane region" description="Helical" evidence="8">
    <location>
        <begin position="229"/>
        <end position="259"/>
    </location>
</feature>
<dbReference type="OrthoDB" id="9793390at2"/>
<dbReference type="GO" id="GO:0005886">
    <property type="term" value="C:plasma membrane"/>
    <property type="evidence" value="ECO:0007669"/>
    <property type="project" value="UniProtKB-SubCell"/>
</dbReference>
<evidence type="ECO:0000256" key="6">
    <source>
        <dbReference type="ARBA" id="ARBA00022989"/>
    </source>
</evidence>
<dbReference type="InterPro" id="IPR002549">
    <property type="entry name" value="AI-2E-like"/>
</dbReference>
<evidence type="ECO:0000256" key="1">
    <source>
        <dbReference type="ARBA" id="ARBA00004651"/>
    </source>
</evidence>
<evidence type="ECO:0000313" key="9">
    <source>
        <dbReference type="EMBL" id="PQA58580.1"/>
    </source>
</evidence>
<feature type="transmembrane region" description="Helical" evidence="8">
    <location>
        <begin position="201"/>
        <end position="223"/>
    </location>
</feature>
<comment type="caution">
    <text evidence="9">The sequence shown here is derived from an EMBL/GenBank/DDBJ whole genome shotgun (WGS) entry which is preliminary data.</text>
</comment>
<keyword evidence="5 8" id="KW-0812">Transmembrane</keyword>
<accession>A0A2S7ILZ7</accession>
<evidence type="ECO:0000256" key="7">
    <source>
        <dbReference type="ARBA" id="ARBA00023136"/>
    </source>
</evidence>
<evidence type="ECO:0000256" key="8">
    <source>
        <dbReference type="SAM" id="Phobius"/>
    </source>
</evidence>
<comment type="similarity">
    <text evidence="2">Belongs to the autoinducer-2 exporter (AI-2E) (TC 2.A.86) family.</text>
</comment>
<feature type="transmembrane region" description="Helical" evidence="8">
    <location>
        <begin position="298"/>
        <end position="326"/>
    </location>
</feature>
<name>A0A2S7ILZ7_9BACT</name>
<keyword evidence="7 8" id="KW-0472">Membrane</keyword>
<feature type="transmembrane region" description="Helical" evidence="8">
    <location>
        <begin position="266"/>
        <end position="286"/>
    </location>
</feature>
<dbReference type="AlphaFoldDB" id="A0A2S7ILZ7"/>
<evidence type="ECO:0000256" key="4">
    <source>
        <dbReference type="ARBA" id="ARBA00022475"/>
    </source>
</evidence>